<evidence type="ECO:0000313" key="2">
    <source>
        <dbReference type="Proteomes" id="UP000634136"/>
    </source>
</evidence>
<keyword evidence="2" id="KW-1185">Reference proteome</keyword>
<proteinExistence type="predicted"/>
<dbReference type="OrthoDB" id="671687at2759"/>
<sequence length="281" mass="32005">MVLCDCEVVIILSLFNAGVKDQCTREESICCQINECAERRLVYVMSQFNVRSNSGGFRAAKHGFKLNFQFQTRIAETDDDESIERYGFEFLPASRIFAPNFDHDILVDVIGRPIHMGDIQQASSDPKTKRLNIQLGIKYIPEINEFISELHPEELSSPINQSLLNSDVPPSPIEAAFYDWSLSSIQDFYHATDSTVYVILASVLKVNVERGSYYDSCKKCMKQKLLTVYYSKYNVELLILDDSGTANVTVFDKDVEAFLGISTIDLRKEHLQVIHVQFFNI</sequence>
<organism evidence="1 2">
    <name type="scientific">Senna tora</name>
    <dbReference type="NCBI Taxonomy" id="362788"/>
    <lineage>
        <taxon>Eukaryota</taxon>
        <taxon>Viridiplantae</taxon>
        <taxon>Streptophyta</taxon>
        <taxon>Embryophyta</taxon>
        <taxon>Tracheophyta</taxon>
        <taxon>Spermatophyta</taxon>
        <taxon>Magnoliopsida</taxon>
        <taxon>eudicotyledons</taxon>
        <taxon>Gunneridae</taxon>
        <taxon>Pentapetalae</taxon>
        <taxon>rosids</taxon>
        <taxon>fabids</taxon>
        <taxon>Fabales</taxon>
        <taxon>Fabaceae</taxon>
        <taxon>Caesalpinioideae</taxon>
        <taxon>Cassia clade</taxon>
        <taxon>Senna</taxon>
    </lineage>
</organism>
<protein>
    <recommendedName>
        <fullName evidence="3">Replication factor A C-terminal domain-containing protein</fullName>
    </recommendedName>
</protein>
<gene>
    <name evidence="1" type="ORF">G2W53_037320</name>
</gene>
<name>A0A834W5Z0_9FABA</name>
<evidence type="ECO:0008006" key="3">
    <source>
        <dbReference type="Google" id="ProtNLM"/>
    </source>
</evidence>
<dbReference type="Proteomes" id="UP000634136">
    <property type="component" value="Unassembled WGS sequence"/>
</dbReference>
<dbReference type="InterPro" id="IPR012340">
    <property type="entry name" value="NA-bd_OB-fold"/>
</dbReference>
<dbReference type="EMBL" id="JAAIUW010000011">
    <property type="protein sequence ID" value="KAF7810577.1"/>
    <property type="molecule type" value="Genomic_DNA"/>
</dbReference>
<accession>A0A834W5Z0</accession>
<evidence type="ECO:0000313" key="1">
    <source>
        <dbReference type="EMBL" id="KAF7810577.1"/>
    </source>
</evidence>
<dbReference type="AlphaFoldDB" id="A0A834W5Z0"/>
<dbReference type="SUPFAM" id="SSF50249">
    <property type="entry name" value="Nucleic acid-binding proteins"/>
    <property type="match status" value="1"/>
</dbReference>
<dbReference type="Gene3D" id="2.40.50.140">
    <property type="entry name" value="Nucleic acid-binding proteins"/>
    <property type="match status" value="1"/>
</dbReference>
<comment type="caution">
    <text evidence="1">The sequence shown here is derived from an EMBL/GenBank/DDBJ whole genome shotgun (WGS) entry which is preliminary data.</text>
</comment>
<reference evidence="1" key="1">
    <citation type="submission" date="2020-09" db="EMBL/GenBank/DDBJ databases">
        <title>Genome-Enabled Discovery of Anthraquinone Biosynthesis in Senna tora.</title>
        <authorList>
            <person name="Kang S.-H."/>
            <person name="Pandey R.P."/>
            <person name="Lee C.-M."/>
            <person name="Sim J.-S."/>
            <person name="Jeong J.-T."/>
            <person name="Choi B.-S."/>
            <person name="Jung M."/>
            <person name="Ginzburg D."/>
            <person name="Zhao K."/>
            <person name="Won S.Y."/>
            <person name="Oh T.-J."/>
            <person name="Yu Y."/>
            <person name="Kim N.-H."/>
            <person name="Lee O.R."/>
            <person name="Lee T.-H."/>
            <person name="Bashyal P."/>
            <person name="Kim T.-S."/>
            <person name="Lee W.-H."/>
            <person name="Kawkins C."/>
            <person name="Kim C.-K."/>
            <person name="Kim J.S."/>
            <person name="Ahn B.O."/>
            <person name="Rhee S.Y."/>
            <person name="Sohng J.K."/>
        </authorList>
    </citation>
    <scope>NUCLEOTIDE SEQUENCE</scope>
    <source>
        <tissue evidence="1">Leaf</tissue>
    </source>
</reference>